<keyword evidence="10" id="KW-1133">Transmembrane helix</keyword>
<dbReference type="Pfam" id="PF00704">
    <property type="entry name" value="Glyco_hydro_18"/>
    <property type="match status" value="1"/>
</dbReference>
<proteinExistence type="inferred from homology"/>
<dbReference type="InterPro" id="IPR029070">
    <property type="entry name" value="Chitinase_insertion_sf"/>
</dbReference>
<dbReference type="InterPro" id="IPR001223">
    <property type="entry name" value="Glyco_hydro18_cat"/>
</dbReference>
<dbReference type="EMBL" id="JBCLYO010000001">
    <property type="protein sequence ID" value="KAL0097997.1"/>
    <property type="molecule type" value="Genomic_DNA"/>
</dbReference>
<evidence type="ECO:0000256" key="8">
    <source>
        <dbReference type="RuleBase" id="RU004453"/>
    </source>
</evidence>
<dbReference type="PANTHER" id="PTHR11177">
    <property type="entry name" value="CHITINASE"/>
    <property type="match status" value="1"/>
</dbReference>
<evidence type="ECO:0000256" key="1">
    <source>
        <dbReference type="ARBA" id="ARBA00000822"/>
    </source>
</evidence>
<protein>
    <submittedName>
        <fullName evidence="12">Chitinase</fullName>
    </submittedName>
</protein>
<dbReference type="Gene3D" id="3.20.20.80">
    <property type="entry name" value="Glycosidases"/>
    <property type="match status" value="1"/>
</dbReference>
<keyword evidence="10" id="KW-0472">Membrane</keyword>
<evidence type="ECO:0000256" key="10">
    <source>
        <dbReference type="SAM" id="Phobius"/>
    </source>
</evidence>
<dbReference type="Proteomes" id="UP001448207">
    <property type="component" value="Unassembled WGS sequence"/>
</dbReference>
<dbReference type="SUPFAM" id="SSF54556">
    <property type="entry name" value="Chitinase insertion domain"/>
    <property type="match status" value="1"/>
</dbReference>
<reference evidence="12 13" key="1">
    <citation type="submission" date="2024-04" db="EMBL/GenBank/DDBJ databases">
        <title>Symmetric and asymmetric DNA N6-adenine methylation regulates different biological responses in Mucorales.</title>
        <authorList>
            <consortium name="Lawrence Berkeley National Laboratory"/>
            <person name="Lax C."/>
            <person name="Mondo S.J."/>
            <person name="Osorio-Concepcion M."/>
            <person name="Muszewska A."/>
            <person name="Corrochano-Luque M."/>
            <person name="Gutierrez G."/>
            <person name="Riley R."/>
            <person name="Lipzen A."/>
            <person name="Guo J."/>
            <person name="Hundley H."/>
            <person name="Amirebrahimi M."/>
            <person name="Ng V."/>
            <person name="Lorenzo-Gutierrez D."/>
            <person name="Binder U."/>
            <person name="Yang J."/>
            <person name="Song Y."/>
            <person name="Canovas D."/>
            <person name="Navarro E."/>
            <person name="Freitag M."/>
            <person name="Gabaldon T."/>
            <person name="Grigoriev I.V."/>
            <person name="Corrochano L.M."/>
            <person name="Nicolas F.E."/>
            <person name="Garre V."/>
        </authorList>
    </citation>
    <scope>NUCLEOTIDE SEQUENCE [LARGE SCALE GENOMIC DNA]</scope>
    <source>
        <strain evidence="12 13">L51</strain>
    </source>
</reference>
<evidence type="ECO:0000256" key="3">
    <source>
        <dbReference type="ARBA" id="ARBA00023024"/>
    </source>
</evidence>
<keyword evidence="2 7" id="KW-0378">Hydrolase</keyword>
<evidence type="ECO:0000256" key="9">
    <source>
        <dbReference type="SAM" id="MobiDB-lite"/>
    </source>
</evidence>
<evidence type="ECO:0000313" key="12">
    <source>
        <dbReference type="EMBL" id="KAL0097997.1"/>
    </source>
</evidence>
<comment type="caution">
    <text evidence="12">The sequence shown here is derived from an EMBL/GenBank/DDBJ whole genome shotgun (WGS) entry which is preliminary data.</text>
</comment>
<dbReference type="InterPro" id="IPR050314">
    <property type="entry name" value="Glycosyl_Hydrlase_18"/>
</dbReference>
<dbReference type="PANTHER" id="PTHR11177:SF317">
    <property type="entry name" value="CHITINASE 12-RELATED"/>
    <property type="match status" value="1"/>
</dbReference>
<evidence type="ECO:0000256" key="4">
    <source>
        <dbReference type="ARBA" id="ARBA00023277"/>
    </source>
</evidence>
<sequence length="462" mass="51543">MVPDRRSIAWAAILTPLIVILLTLGWFHRENSGPLIGYPEDNDITLPEPEPVPEPTVPTVPTPKPEPAPEPATAPVVAGYFVNWAIYDRNYNVIDLARDSDKLSHVLYAFADLNDDGTIVLGDAWADTDKHFEASQTVDGHKDTWKEAPDNNLYGNLKQLHLLKKNKRHLKVSLSIGGWSWSTNFSTIATNTQKRHQFATTAVEHVATLGLDGIDIDWEFPKNANEAEGYVELLSAVRQALDSYQHETKDKDRFLLSVAMPCGPDNYNILKLGAMEPFVDLFYLMAYDFSGDWDKTTGHQSALFDAPLNVDQAVRHFIKAGVPSHKLVLGLPVYGRGFLGAKGPGSAFTSLPKGTWDLGAYDYKDLPPPGSSEYFDEAKVASWSFNPTSKEYVTYDTPEVIEHKCDYIKSKGLGGAMFWELSADYHGDHPRSLLNTVHRKLGSPDQTPNHIEFPNSRYENIK</sequence>
<evidence type="ECO:0000259" key="11">
    <source>
        <dbReference type="PROSITE" id="PS51910"/>
    </source>
</evidence>
<keyword evidence="13" id="KW-1185">Reference proteome</keyword>
<organism evidence="12 13">
    <name type="scientific">Phycomyces blakesleeanus</name>
    <dbReference type="NCBI Taxonomy" id="4837"/>
    <lineage>
        <taxon>Eukaryota</taxon>
        <taxon>Fungi</taxon>
        <taxon>Fungi incertae sedis</taxon>
        <taxon>Mucoromycota</taxon>
        <taxon>Mucoromycotina</taxon>
        <taxon>Mucoromycetes</taxon>
        <taxon>Mucorales</taxon>
        <taxon>Phycomycetaceae</taxon>
        <taxon>Phycomyces</taxon>
    </lineage>
</organism>
<feature type="transmembrane region" description="Helical" evidence="10">
    <location>
        <begin position="7"/>
        <end position="27"/>
    </location>
</feature>
<comment type="similarity">
    <text evidence="8">Belongs to the glycosyl hydrolase 18 family.</text>
</comment>
<name>A0ABR3BI02_PHYBL</name>
<evidence type="ECO:0000256" key="5">
    <source>
        <dbReference type="ARBA" id="ARBA00023295"/>
    </source>
</evidence>
<feature type="region of interest" description="Disordered" evidence="9">
    <location>
        <begin position="41"/>
        <end position="71"/>
    </location>
</feature>
<dbReference type="Gene3D" id="3.10.50.10">
    <property type="match status" value="1"/>
</dbReference>
<dbReference type="PROSITE" id="PS01095">
    <property type="entry name" value="GH18_1"/>
    <property type="match status" value="1"/>
</dbReference>
<feature type="compositionally biased region" description="Pro residues" evidence="9">
    <location>
        <begin position="48"/>
        <end position="71"/>
    </location>
</feature>
<dbReference type="PROSITE" id="PS51910">
    <property type="entry name" value="GH18_2"/>
    <property type="match status" value="1"/>
</dbReference>
<evidence type="ECO:0000313" key="13">
    <source>
        <dbReference type="Proteomes" id="UP001448207"/>
    </source>
</evidence>
<dbReference type="InterPro" id="IPR011583">
    <property type="entry name" value="Chitinase_II/V-like_cat"/>
</dbReference>
<keyword evidence="10" id="KW-0812">Transmembrane</keyword>
<evidence type="ECO:0000256" key="2">
    <source>
        <dbReference type="ARBA" id="ARBA00022801"/>
    </source>
</evidence>
<gene>
    <name evidence="12" type="ORF">J3Q64DRAFT_1716200</name>
</gene>
<keyword evidence="6" id="KW-0624">Polysaccharide degradation</keyword>
<keyword evidence="4" id="KW-0119">Carbohydrate metabolism</keyword>
<dbReference type="SMART" id="SM00636">
    <property type="entry name" value="Glyco_18"/>
    <property type="match status" value="1"/>
</dbReference>
<feature type="domain" description="GH18" evidence="11">
    <location>
        <begin position="75"/>
        <end position="444"/>
    </location>
</feature>
<keyword evidence="5 7" id="KW-0326">Glycosidase</keyword>
<accession>A0ABR3BI02</accession>
<dbReference type="InterPro" id="IPR001579">
    <property type="entry name" value="Glyco_hydro_18_chit_AS"/>
</dbReference>
<dbReference type="SUPFAM" id="SSF51445">
    <property type="entry name" value="(Trans)glycosidases"/>
    <property type="match status" value="1"/>
</dbReference>
<evidence type="ECO:0000256" key="6">
    <source>
        <dbReference type="ARBA" id="ARBA00023326"/>
    </source>
</evidence>
<dbReference type="InterPro" id="IPR017853">
    <property type="entry name" value="GH"/>
</dbReference>
<dbReference type="CDD" id="cd06548">
    <property type="entry name" value="GH18_chitinase"/>
    <property type="match status" value="1"/>
</dbReference>
<keyword evidence="3" id="KW-0146">Chitin degradation</keyword>
<comment type="catalytic activity">
    <reaction evidence="1">
        <text>Random endo-hydrolysis of N-acetyl-beta-D-glucosaminide (1-&gt;4)-beta-linkages in chitin and chitodextrins.</text>
        <dbReference type="EC" id="3.2.1.14"/>
    </reaction>
</comment>
<evidence type="ECO:0000256" key="7">
    <source>
        <dbReference type="RuleBase" id="RU000489"/>
    </source>
</evidence>